<dbReference type="Proteomes" id="UP000593576">
    <property type="component" value="Unassembled WGS sequence"/>
</dbReference>
<name>A0A7J9LRU8_GOSSC</name>
<dbReference type="EMBL" id="JABFAF010000007">
    <property type="protein sequence ID" value="MBA0861388.1"/>
    <property type="molecule type" value="Genomic_DNA"/>
</dbReference>
<evidence type="ECO:0000313" key="1">
    <source>
        <dbReference type="EMBL" id="MBA0861388.1"/>
    </source>
</evidence>
<evidence type="ECO:0000313" key="2">
    <source>
        <dbReference type="Proteomes" id="UP000593576"/>
    </source>
</evidence>
<sequence length="45" mass="5215">MRESIEVHNVNFDLPKGTDKVCVFFTRAQDALSCLIYEEFNVAYT</sequence>
<dbReference type="AlphaFoldDB" id="A0A7J9LRU8"/>
<protein>
    <submittedName>
        <fullName evidence="1">Uncharacterized protein</fullName>
    </submittedName>
</protein>
<proteinExistence type="predicted"/>
<organism evidence="1 2">
    <name type="scientific">Gossypium schwendimanii</name>
    <name type="common">Cotton</name>
    <dbReference type="NCBI Taxonomy" id="34291"/>
    <lineage>
        <taxon>Eukaryota</taxon>
        <taxon>Viridiplantae</taxon>
        <taxon>Streptophyta</taxon>
        <taxon>Embryophyta</taxon>
        <taxon>Tracheophyta</taxon>
        <taxon>Spermatophyta</taxon>
        <taxon>Magnoliopsida</taxon>
        <taxon>eudicotyledons</taxon>
        <taxon>Gunneridae</taxon>
        <taxon>Pentapetalae</taxon>
        <taxon>rosids</taxon>
        <taxon>malvids</taxon>
        <taxon>Malvales</taxon>
        <taxon>Malvaceae</taxon>
        <taxon>Malvoideae</taxon>
        <taxon>Gossypium</taxon>
    </lineage>
</organism>
<comment type="caution">
    <text evidence="1">The sequence shown here is derived from an EMBL/GenBank/DDBJ whole genome shotgun (WGS) entry which is preliminary data.</text>
</comment>
<accession>A0A7J9LRU8</accession>
<gene>
    <name evidence="1" type="ORF">Goshw_027357</name>
</gene>
<keyword evidence="2" id="KW-1185">Reference proteome</keyword>
<reference evidence="1 2" key="1">
    <citation type="journal article" date="2019" name="Genome Biol. Evol.">
        <title>Insights into the evolution of the New World diploid cottons (Gossypium, subgenus Houzingenia) based on genome sequencing.</title>
        <authorList>
            <person name="Grover C.E."/>
            <person name="Arick M.A. 2nd"/>
            <person name="Thrash A."/>
            <person name="Conover J.L."/>
            <person name="Sanders W.S."/>
            <person name="Peterson D.G."/>
            <person name="Frelichowski J.E."/>
            <person name="Scheffler J.A."/>
            <person name="Scheffler B.E."/>
            <person name="Wendel J.F."/>
        </authorList>
    </citation>
    <scope>NUCLEOTIDE SEQUENCE [LARGE SCALE GENOMIC DNA]</scope>
    <source>
        <strain evidence="1">1</strain>
        <tissue evidence="1">Leaf</tissue>
    </source>
</reference>